<dbReference type="Gramene" id="OE9A073436T1">
    <property type="protein sequence ID" value="OE9A073436C1"/>
    <property type="gene ID" value="OE9A073436"/>
</dbReference>
<comment type="caution">
    <text evidence="2">The sequence shown here is derived from an EMBL/GenBank/DDBJ whole genome shotgun (WGS) entry which is preliminary data.</text>
</comment>
<gene>
    <name evidence="2" type="ORF">OLEA9_A073436</name>
</gene>
<accession>A0A8S0U8T5</accession>
<sequence length="99" mass="10570">MSCIEKSSTAFRRRVRPPSPSFASGGSAFSGYPPPPLLFTSAHLHTIPPPSDHFPLSSANTLIFFGSLLPSPPTAPPLLPIMSSVIQRHLAPISDTYNS</sequence>
<name>A0A8S0U8T5_OLEEU</name>
<evidence type="ECO:0000313" key="2">
    <source>
        <dbReference type="EMBL" id="CAA3014161.1"/>
    </source>
</evidence>
<evidence type="ECO:0000256" key="1">
    <source>
        <dbReference type="SAM" id="MobiDB-lite"/>
    </source>
</evidence>
<feature type="region of interest" description="Disordered" evidence="1">
    <location>
        <begin position="1"/>
        <end position="28"/>
    </location>
</feature>
<protein>
    <submittedName>
        <fullName evidence="2">Uncharacterized protein</fullName>
    </submittedName>
</protein>
<dbReference type="EMBL" id="CACTIH010007471">
    <property type="protein sequence ID" value="CAA3014161.1"/>
    <property type="molecule type" value="Genomic_DNA"/>
</dbReference>
<organism evidence="2 3">
    <name type="scientific">Olea europaea subsp. europaea</name>
    <dbReference type="NCBI Taxonomy" id="158383"/>
    <lineage>
        <taxon>Eukaryota</taxon>
        <taxon>Viridiplantae</taxon>
        <taxon>Streptophyta</taxon>
        <taxon>Embryophyta</taxon>
        <taxon>Tracheophyta</taxon>
        <taxon>Spermatophyta</taxon>
        <taxon>Magnoliopsida</taxon>
        <taxon>eudicotyledons</taxon>
        <taxon>Gunneridae</taxon>
        <taxon>Pentapetalae</taxon>
        <taxon>asterids</taxon>
        <taxon>lamiids</taxon>
        <taxon>Lamiales</taxon>
        <taxon>Oleaceae</taxon>
        <taxon>Oleeae</taxon>
        <taxon>Olea</taxon>
    </lineage>
</organism>
<dbReference type="Proteomes" id="UP000594638">
    <property type="component" value="Unassembled WGS sequence"/>
</dbReference>
<keyword evidence="3" id="KW-1185">Reference proteome</keyword>
<reference evidence="2 3" key="1">
    <citation type="submission" date="2019-12" db="EMBL/GenBank/DDBJ databases">
        <authorList>
            <person name="Alioto T."/>
            <person name="Alioto T."/>
            <person name="Gomez Garrido J."/>
        </authorList>
    </citation>
    <scope>NUCLEOTIDE SEQUENCE [LARGE SCALE GENOMIC DNA]</scope>
</reference>
<dbReference type="AlphaFoldDB" id="A0A8S0U8T5"/>
<evidence type="ECO:0000313" key="3">
    <source>
        <dbReference type="Proteomes" id="UP000594638"/>
    </source>
</evidence>
<proteinExistence type="predicted"/>